<dbReference type="EMBL" id="CP045503">
    <property type="protein sequence ID" value="QPG56881.2"/>
    <property type="molecule type" value="Genomic_DNA"/>
</dbReference>
<dbReference type="Gene3D" id="1.10.3210.10">
    <property type="entry name" value="Hypothetical protein af1432"/>
    <property type="match status" value="1"/>
</dbReference>
<dbReference type="InterPro" id="IPR003607">
    <property type="entry name" value="HD/PDEase_dom"/>
</dbReference>
<dbReference type="InterPro" id="IPR052020">
    <property type="entry name" value="Cyclic_di-GMP/3'3'-cGAMP_PDE"/>
</dbReference>
<dbReference type="PANTHER" id="PTHR45228:SF8">
    <property type="entry name" value="TWO-COMPONENT RESPONSE REGULATOR-RELATED"/>
    <property type="match status" value="1"/>
</dbReference>
<proteinExistence type="predicted"/>
<dbReference type="InterPro" id="IPR037522">
    <property type="entry name" value="HD_GYP_dom"/>
</dbReference>
<name>A0ABX6V5R8_9GAMM</name>
<dbReference type="Proteomes" id="UP000316416">
    <property type="component" value="Chromosome"/>
</dbReference>
<evidence type="ECO:0000313" key="3">
    <source>
        <dbReference type="Proteomes" id="UP000316416"/>
    </source>
</evidence>
<gene>
    <name evidence="2" type="ORF">FM038_005125</name>
</gene>
<feature type="domain" description="HD-GYP" evidence="1">
    <location>
        <begin position="1"/>
        <end position="191"/>
    </location>
</feature>
<keyword evidence="3" id="KW-1185">Reference proteome</keyword>
<evidence type="ECO:0000259" key="1">
    <source>
        <dbReference type="PROSITE" id="PS51832"/>
    </source>
</evidence>
<dbReference type="CDD" id="cd00077">
    <property type="entry name" value="HDc"/>
    <property type="match status" value="1"/>
</dbReference>
<evidence type="ECO:0000313" key="2">
    <source>
        <dbReference type="EMBL" id="QPG56881.2"/>
    </source>
</evidence>
<dbReference type="SUPFAM" id="SSF109604">
    <property type="entry name" value="HD-domain/PDEase-like"/>
    <property type="match status" value="1"/>
</dbReference>
<dbReference type="RefSeq" id="WP_185965759.1">
    <property type="nucleotide sequence ID" value="NZ_CP045503.2"/>
</dbReference>
<accession>A0ABX6V5R8</accession>
<organism evidence="2 3">
    <name type="scientific">Shewanella eurypsychrophilus</name>
    <dbReference type="NCBI Taxonomy" id="2593656"/>
    <lineage>
        <taxon>Bacteria</taxon>
        <taxon>Pseudomonadati</taxon>
        <taxon>Pseudomonadota</taxon>
        <taxon>Gammaproteobacteria</taxon>
        <taxon>Alteromonadales</taxon>
        <taxon>Shewanellaceae</taxon>
        <taxon>Shewanella</taxon>
    </lineage>
</organism>
<dbReference type="PANTHER" id="PTHR45228">
    <property type="entry name" value="CYCLIC DI-GMP PHOSPHODIESTERASE TM_0186-RELATED"/>
    <property type="match status" value="1"/>
</dbReference>
<reference evidence="2" key="1">
    <citation type="submission" date="2021-07" db="EMBL/GenBank/DDBJ databases">
        <title>Shewanella sp. YLB-07 whole genome sequence.</title>
        <authorList>
            <person name="Yu L."/>
        </authorList>
    </citation>
    <scope>NUCLEOTIDE SEQUENCE</scope>
    <source>
        <strain evidence="2">YLB-08</strain>
    </source>
</reference>
<protein>
    <submittedName>
        <fullName evidence="2">HD domain-containing protein</fullName>
    </submittedName>
</protein>
<sequence>MFEAMTAQSRFVPDLDCIDLHNERVSELVTILSQAIGLAEQKIKEFAWAARVHDVGKRFISEDIRNKPGKLSQPEFNKMQAHCVAGYQMLYRLGYDEIFLNTALYHHENWDGSGYPDGLREDNIPLEAQVCSICDVYEALRATRCYKASKTHKEAVKIILALFGSKFNPKLRPFFVKALPEFEKLESLILADSQAQLSV</sequence>
<dbReference type="Pfam" id="PF13487">
    <property type="entry name" value="HD_5"/>
    <property type="match status" value="1"/>
</dbReference>
<dbReference type="PROSITE" id="PS51832">
    <property type="entry name" value="HD_GYP"/>
    <property type="match status" value="1"/>
</dbReference>